<proteinExistence type="predicted"/>
<feature type="chain" id="PRO_5047338537" description="BA14K family protein" evidence="1">
    <location>
        <begin position="28"/>
        <end position="134"/>
    </location>
</feature>
<name>A0ABU7T581_9HYPH</name>
<evidence type="ECO:0000256" key="1">
    <source>
        <dbReference type="SAM" id="SignalP"/>
    </source>
</evidence>
<gene>
    <name evidence="2" type="ORF">MRSR164_02115</name>
</gene>
<protein>
    <recommendedName>
        <fullName evidence="4">BA14K family protein</fullName>
    </recommendedName>
</protein>
<feature type="signal peptide" evidence="1">
    <location>
        <begin position="1"/>
        <end position="27"/>
    </location>
</feature>
<organism evidence="2 3">
    <name type="scientific">Methylobacterium radiotolerans</name>
    <dbReference type="NCBI Taxonomy" id="31998"/>
    <lineage>
        <taxon>Bacteria</taxon>
        <taxon>Pseudomonadati</taxon>
        <taxon>Pseudomonadota</taxon>
        <taxon>Alphaproteobacteria</taxon>
        <taxon>Hyphomicrobiales</taxon>
        <taxon>Methylobacteriaceae</taxon>
        <taxon>Methylobacterium</taxon>
    </lineage>
</organism>
<dbReference type="EMBL" id="MLBY01000002">
    <property type="protein sequence ID" value="MEE7455649.1"/>
    <property type="molecule type" value="Genomic_DNA"/>
</dbReference>
<accession>A0ABU7T581</accession>
<evidence type="ECO:0008006" key="4">
    <source>
        <dbReference type="Google" id="ProtNLM"/>
    </source>
</evidence>
<dbReference type="Proteomes" id="UP001349262">
    <property type="component" value="Unassembled WGS sequence"/>
</dbReference>
<keyword evidence="1" id="KW-0732">Signal</keyword>
<evidence type="ECO:0000313" key="3">
    <source>
        <dbReference type="Proteomes" id="UP001349262"/>
    </source>
</evidence>
<sequence>MSQITTLALAGLAATGLTIAAVPSAEAAPLPALSAAQVGGATTTVDTVGWRRGYYGGYHGPRYGYGYRRRNAAGALFAGAALGLIGGAIAASAAPRYYGGYGYDDYGYARPVGYYGYGYPAYGGYYGGYYPYGW</sequence>
<keyword evidence="3" id="KW-1185">Reference proteome</keyword>
<comment type="caution">
    <text evidence="2">The sequence shown here is derived from an EMBL/GenBank/DDBJ whole genome shotgun (WGS) entry which is preliminary data.</text>
</comment>
<evidence type="ECO:0000313" key="2">
    <source>
        <dbReference type="EMBL" id="MEE7455649.1"/>
    </source>
</evidence>
<reference evidence="2 3" key="1">
    <citation type="journal article" date="2012" name="Genet. Mol. Biol.">
        <title>Analysis of 16S rRNA and mxaF genes revealing insights into Methylobacterium niche-specific plant association.</title>
        <authorList>
            <person name="Dourado M.N."/>
            <person name="Andreote F.D."/>
            <person name="Dini-Andreote F."/>
            <person name="Conti R."/>
            <person name="Araujo J.M."/>
            <person name="Araujo W.L."/>
        </authorList>
    </citation>
    <scope>NUCLEOTIDE SEQUENCE [LARGE SCALE GENOMIC DNA]</scope>
    <source>
        <strain evidence="2 3">SR1.6/4</strain>
    </source>
</reference>